<dbReference type="Proteomes" id="UP000287166">
    <property type="component" value="Unassembled WGS sequence"/>
</dbReference>
<dbReference type="OrthoDB" id="3064136at2759"/>
<feature type="compositionally biased region" description="Basic and acidic residues" evidence="1">
    <location>
        <begin position="552"/>
        <end position="563"/>
    </location>
</feature>
<feature type="compositionally biased region" description="Polar residues" evidence="1">
    <location>
        <begin position="649"/>
        <end position="667"/>
    </location>
</feature>
<feature type="region of interest" description="Disordered" evidence="1">
    <location>
        <begin position="30"/>
        <end position="65"/>
    </location>
</feature>
<feature type="region of interest" description="Disordered" evidence="1">
    <location>
        <begin position="374"/>
        <end position="433"/>
    </location>
</feature>
<feature type="region of interest" description="Disordered" evidence="1">
    <location>
        <begin position="201"/>
        <end position="330"/>
    </location>
</feature>
<name>A0A401GNC1_9APHY</name>
<proteinExistence type="predicted"/>
<dbReference type="AlphaFoldDB" id="A0A401GNC1"/>
<feature type="compositionally biased region" description="Pro residues" evidence="1">
    <location>
        <begin position="30"/>
        <end position="61"/>
    </location>
</feature>
<feature type="compositionally biased region" description="Polar residues" evidence="1">
    <location>
        <begin position="576"/>
        <end position="589"/>
    </location>
</feature>
<feature type="compositionally biased region" description="Pro residues" evidence="1">
    <location>
        <begin position="241"/>
        <end position="251"/>
    </location>
</feature>
<dbReference type="InParanoid" id="A0A401GNC1"/>
<accession>A0A401GNC1</accession>
<feature type="compositionally biased region" description="Polar residues" evidence="1">
    <location>
        <begin position="489"/>
        <end position="498"/>
    </location>
</feature>
<comment type="caution">
    <text evidence="2">The sequence shown here is derived from an EMBL/GenBank/DDBJ whole genome shotgun (WGS) entry which is preliminary data.</text>
</comment>
<feature type="compositionally biased region" description="Low complexity" evidence="1">
    <location>
        <begin position="684"/>
        <end position="707"/>
    </location>
</feature>
<keyword evidence="3" id="KW-1185">Reference proteome</keyword>
<feature type="region of interest" description="Disordered" evidence="1">
    <location>
        <begin position="610"/>
        <end position="803"/>
    </location>
</feature>
<evidence type="ECO:0000313" key="3">
    <source>
        <dbReference type="Proteomes" id="UP000287166"/>
    </source>
</evidence>
<feature type="region of interest" description="Disordered" evidence="1">
    <location>
        <begin position="469"/>
        <end position="592"/>
    </location>
</feature>
<dbReference type="EMBL" id="BFAD01000005">
    <property type="protein sequence ID" value="GBE83692.1"/>
    <property type="molecule type" value="Genomic_DNA"/>
</dbReference>
<evidence type="ECO:0000313" key="2">
    <source>
        <dbReference type="EMBL" id="GBE83692.1"/>
    </source>
</evidence>
<protein>
    <submittedName>
        <fullName evidence="2">Uncharacterized protein</fullName>
    </submittedName>
</protein>
<feature type="compositionally biased region" description="Low complexity" evidence="1">
    <location>
        <begin position="564"/>
        <end position="575"/>
    </location>
</feature>
<dbReference type="GeneID" id="38780609"/>
<feature type="compositionally biased region" description="Polar residues" evidence="1">
    <location>
        <begin position="407"/>
        <end position="420"/>
    </location>
</feature>
<dbReference type="STRING" id="139825.A0A401GNC1"/>
<feature type="compositionally biased region" description="Low complexity" evidence="1">
    <location>
        <begin position="309"/>
        <end position="320"/>
    </location>
</feature>
<reference evidence="2 3" key="1">
    <citation type="journal article" date="2018" name="Sci. Rep.">
        <title>Genome sequence of the cauliflower mushroom Sparassis crispa (Hanabiratake) and its association with beneficial usage.</title>
        <authorList>
            <person name="Kiyama R."/>
            <person name="Furutani Y."/>
            <person name="Kawaguchi K."/>
            <person name="Nakanishi T."/>
        </authorList>
    </citation>
    <scope>NUCLEOTIDE SEQUENCE [LARGE SCALE GENOMIC DNA]</scope>
</reference>
<organism evidence="2 3">
    <name type="scientific">Sparassis crispa</name>
    <dbReference type="NCBI Taxonomy" id="139825"/>
    <lineage>
        <taxon>Eukaryota</taxon>
        <taxon>Fungi</taxon>
        <taxon>Dikarya</taxon>
        <taxon>Basidiomycota</taxon>
        <taxon>Agaricomycotina</taxon>
        <taxon>Agaricomycetes</taxon>
        <taxon>Polyporales</taxon>
        <taxon>Sparassidaceae</taxon>
        <taxon>Sparassis</taxon>
    </lineage>
</organism>
<feature type="compositionally biased region" description="Pro residues" evidence="1">
    <location>
        <begin position="724"/>
        <end position="733"/>
    </location>
</feature>
<evidence type="ECO:0000256" key="1">
    <source>
        <dbReference type="SAM" id="MobiDB-lite"/>
    </source>
</evidence>
<gene>
    <name evidence="2" type="ORF">SCP_0507480</name>
</gene>
<dbReference type="RefSeq" id="XP_027614605.1">
    <property type="nucleotide sequence ID" value="XM_027758804.1"/>
</dbReference>
<sequence>MAQTATEARLRERRNPVPLLLSSFPVPPSHIPAHPFPPITNVNPPPSLPPSSPLPPVPGPSPITEQETLSFISAARSRRTSKLSLASSTYSLRDSTATIASNASGSNCSLPSLSPSVSITPHDSSRSLRSFPSSGSLCIPSTSRFADISPVIQPRICEEDPAELTRLSLDEISIPASIPDPDLSDNEKLLEFGVLPSRRLSQSRLNTDRDLEPPVSAPATLATYRQPCPDLRKHHLDKDLPPLPSFDPPRSAPAFPSRAKRSDSPDIGDIIAATPRPRRKSASASLRSRSRSHAALKRCGSDGISAFHRSSGSSRTSRTSLAQRSRPASPTELAYLRDAADYARNDDSFVSDYGVQLDATGTPLDMLDRNEEERLDRELDGDGSDTDSSLDVHTPLPNLMLRDGLLSPNSKLLPQSSRASSPVPGGRPGSRFSVVSDASVMTKSGLYKDQRDTVQRRIRHRDGRLLRGGIGLTTGLGWSDSEDEDAPSPLTSQLLSSAHSRKSLPKSFTIPSRPSSHLARSVSAPISEPRSTYDPVSEPLPVKPRSPSTSLQRREPYGVDRRISTSSSASSASSAFGMQSRTSMSSLRSAPSLGRIKVPVPLDHINEREESNIDMSSSSNASSPLPVTPVGSEDGTQTPRKSLSDVRIRTQSGSRTPNPPSSFTNQKAVPRPLRLPQVHNSAQSSQDGGTRSSLSSSTRGHTGSLGSAQSTERPRTYSGGLQPPRTPSTPRSPPQSALSYAQRGLVAQPSASPRLSPAKPELVSQAIKPKPRTGTGMVYRTTSNKDLRPSLMRMPSSPMIRTS</sequence>
<feature type="region of interest" description="Disordered" evidence="1">
    <location>
        <begin position="114"/>
        <end position="133"/>
    </location>
</feature>